<evidence type="ECO:0000313" key="3">
    <source>
        <dbReference type="Proteomes" id="UP001164726"/>
    </source>
</evidence>
<organism evidence="2 3">
    <name type="scientific">Fervidibacillus halotolerans</name>
    <dbReference type="NCBI Taxonomy" id="2980027"/>
    <lineage>
        <taxon>Bacteria</taxon>
        <taxon>Bacillati</taxon>
        <taxon>Bacillota</taxon>
        <taxon>Bacilli</taxon>
        <taxon>Bacillales</taxon>
        <taxon>Bacillaceae</taxon>
        <taxon>Fervidibacillus</taxon>
    </lineage>
</organism>
<dbReference type="Proteomes" id="UP001164726">
    <property type="component" value="Chromosome"/>
</dbReference>
<sequence>MKKLRFLIPFTIVLLLSGCSQSTEEKIYDILEKVVEEEATFQEQQQPLVELEKKENELYGEIIDLGLKEKEQVRQLSDEALDVLDQQKERILKEKESLEKGKKTFLQVEKLIEKLEKEDLKADGEKLYTTMNERYDVYEQLHEQYLQKIEYSKELYNLFKQEDEMSLDTVESQINKINETLKSLQQLNERFNGLTEQYNKDKVEFYRNSGLNINIKDE</sequence>
<name>A0A9E8RZF8_9BACI</name>
<dbReference type="KEGG" id="fhl:OE105_03690"/>
<dbReference type="InterPro" id="IPR019454">
    <property type="entry name" value="Lipoprot_YkyA-like"/>
</dbReference>
<protein>
    <submittedName>
        <fullName evidence="2">YkyA family protein</fullName>
    </submittedName>
</protein>
<dbReference type="Pfam" id="PF10368">
    <property type="entry name" value="YkyA"/>
    <property type="match status" value="1"/>
</dbReference>
<dbReference type="Gene3D" id="1.20.120.570">
    <property type="entry name" value="YkyA-like"/>
    <property type="match status" value="1"/>
</dbReference>
<keyword evidence="1" id="KW-0175">Coiled coil</keyword>
<evidence type="ECO:0000256" key="1">
    <source>
        <dbReference type="SAM" id="Coils"/>
    </source>
</evidence>
<keyword evidence="3" id="KW-1185">Reference proteome</keyword>
<evidence type="ECO:0000313" key="2">
    <source>
        <dbReference type="EMBL" id="WAA13876.1"/>
    </source>
</evidence>
<dbReference type="AlphaFoldDB" id="A0A9E8RZF8"/>
<dbReference type="PROSITE" id="PS51257">
    <property type="entry name" value="PROKAR_LIPOPROTEIN"/>
    <property type="match status" value="1"/>
</dbReference>
<proteinExistence type="predicted"/>
<dbReference type="EMBL" id="CP106877">
    <property type="protein sequence ID" value="WAA13876.1"/>
    <property type="molecule type" value="Genomic_DNA"/>
</dbReference>
<reference evidence="2" key="1">
    <citation type="submission" date="2022-09" db="EMBL/GenBank/DDBJ databases">
        <title>Complete Genomes of Fervidibacillus albus and Fervidibacillus halotolerans isolated from tidal flat sediments.</title>
        <authorList>
            <person name="Kwon K.K."/>
            <person name="Yang S.-H."/>
            <person name="Park M.J."/>
            <person name="Oh H.-M."/>
        </authorList>
    </citation>
    <scope>NUCLEOTIDE SEQUENCE</scope>
    <source>
        <strain evidence="2">MEBiC13594</strain>
    </source>
</reference>
<dbReference type="InterPro" id="IPR036785">
    <property type="entry name" value="YkyA-like_sf"/>
</dbReference>
<accession>A0A9E8RZF8</accession>
<dbReference type="SUPFAM" id="SSF140423">
    <property type="entry name" value="MW0975(SA0943)-like"/>
    <property type="match status" value="1"/>
</dbReference>
<feature type="coiled-coil region" evidence="1">
    <location>
        <begin position="167"/>
        <end position="204"/>
    </location>
</feature>
<feature type="coiled-coil region" evidence="1">
    <location>
        <begin position="70"/>
        <end position="118"/>
    </location>
</feature>
<gene>
    <name evidence="2" type="ORF">OE105_03690</name>
</gene>
<dbReference type="RefSeq" id="WP_275422085.1">
    <property type="nucleotide sequence ID" value="NZ_CP106877.1"/>
</dbReference>